<dbReference type="AlphaFoldDB" id="A0A2H3C481"/>
<dbReference type="Proteomes" id="UP000218334">
    <property type="component" value="Unassembled WGS sequence"/>
</dbReference>
<accession>A0A2H3C481</accession>
<gene>
    <name evidence="2" type="ORF">ARMSODRAFT_717080</name>
</gene>
<keyword evidence="1" id="KW-0472">Membrane</keyword>
<sequence length="103" mass="11665">MCSTHCGEENMSPVRSPGVYLEYIMIDQSALSFKSSRYAPEELGVAPGRLYSHRRSDRLWLVSFSGNYCPLILLYMSASLSVLPDMRWSSPYGRNLCSTTLIF</sequence>
<reference evidence="3" key="1">
    <citation type="journal article" date="2017" name="Nat. Ecol. Evol.">
        <title>Genome expansion and lineage-specific genetic innovations in the forest pathogenic fungi Armillaria.</title>
        <authorList>
            <person name="Sipos G."/>
            <person name="Prasanna A.N."/>
            <person name="Walter M.C."/>
            <person name="O'Connor E."/>
            <person name="Balint B."/>
            <person name="Krizsan K."/>
            <person name="Kiss B."/>
            <person name="Hess J."/>
            <person name="Varga T."/>
            <person name="Slot J."/>
            <person name="Riley R."/>
            <person name="Boka B."/>
            <person name="Rigling D."/>
            <person name="Barry K."/>
            <person name="Lee J."/>
            <person name="Mihaltcheva S."/>
            <person name="LaButti K."/>
            <person name="Lipzen A."/>
            <person name="Waldron R."/>
            <person name="Moloney N.M."/>
            <person name="Sperisen C."/>
            <person name="Kredics L."/>
            <person name="Vagvoelgyi C."/>
            <person name="Patrignani A."/>
            <person name="Fitzpatrick D."/>
            <person name="Nagy I."/>
            <person name="Doyle S."/>
            <person name="Anderson J.B."/>
            <person name="Grigoriev I.V."/>
            <person name="Gueldener U."/>
            <person name="Muensterkoetter M."/>
            <person name="Nagy L.G."/>
        </authorList>
    </citation>
    <scope>NUCLEOTIDE SEQUENCE [LARGE SCALE GENOMIC DNA]</scope>
    <source>
        <strain evidence="3">28-4</strain>
    </source>
</reference>
<keyword evidence="1" id="KW-1133">Transmembrane helix</keyword>
<dbReference type="EMBL" id="KZ293421">
    <property type="protein sequence ID" value="PBK73128.1"/>
    <property type="molecule type" value="Genomic_DNA"/>
</dbReference>
<keyword evidence="1" id="KW-0812">Transmembrane</keyword>
<protein>
    <submittedName>
        <fullName evidence="2">Uncharacterized protein</fullName>
    </submittedName>
</protein>
<organism evidence="2 3">
    <name type="scientific">Armillaria solidipes</name>
    <dbReference type="NCBI Taxonomy" id="1076256"/>
    <lineage>
        <taxon>Eukaryota</taxon>
        <taxon>Fungi</taxon>
        <taxon>Dikarya</taxon>
        <taxon>Basidiomycota</taxon>
        <taxon>Agaricomycotina</taxon>
        <taxon>Agaricomycetes</taxon>
        <taxon>Agaricomycetidae</taxon>
        <taxon>Agaricales</taxon>
        <taxon>Marasmiineae</taxon>
        <taxon>Physalacriaceae</taxon>
        <taxon>Armillaria</taxon>
    </lineage>
</organism>
<evidence type="ECO:0000313" key="3">
    <source>
        <dbReference type="Proteomes" id="UP000218334"/>
    </source>
</evidence>
<keyword evidence="3" id="KW-1185">Reference proteome</keyword>
<proteinExistence type="predicted"/>
<evidence type="ECO:0000256" key="1">
    <source>
        <dbReference type="SAM" id="Phobius"/>
    </source>
</evidence>
<feature type="transmembrane region" description="Helical" evidence="1">
    <location>
        <begin position="59"/>
        <end position="78"/>
    </location>
</feature>
<name>A0A2H3C481_9AGAR</name>
<evidence type="ECO:0000313" key="2">
    <source>
        <dbReference type="EMBL" id="PBK73128.1"/>
    </source>
</evidence>